<protein>
    <submittedName>
        <fullName evidence="2">Uncharacterized protein</fullName>
    </submittedName>
</protein>
<name>A0AAN8X6E5_HALRR</name>
<gene>
    <name evidence="2" type="ORF">SK128_023446</name>
</gene>
<comment type="caution">
    <text evidence="2">The sequence shown here is derived from an EMBL/GenBank/DDBJ whole genome shotgun (WGS) entry which is preliminary data.</text>
</comment>
<evidence type="ECO:0000313" key="3">
    <source>
        <dbReference type="Proteomes" id="UP001381693"/>
    </source>
</evidence>
<dbReference type="Proteomes" id="UP001381693">
    <property type="component" value="Unassembled WGS sequence"/>
</dbReference>
<sequence>MSEISNNKYPDEGSTGSRGISAQTADISSTRMRKRTLNITEGFMVGGRIISRKGDVNNVYLLCIVEVKTKRYSKPTVTGEVVNDTPLTFVS</sequence>
<feature type="region of interest" description="Disordered" evidence="1">
    <location>
        <begin position="1"/>
        <end position="28"/>
    </location>
</feature>
<dbReference type="AlphaFoldDB" id="A0AAN8X6E5"/>
<dbReference type="EMBL" id="JAXCGZ010009468">
    <property type="protein sequence ID" value="KAK7077126.1"/>
    <property type="molecule type" value="Genomic_DNA"/>
</dbReference>
<reference evidence="2 3" key="1">
    <citation type="submission" date="2023-11" db="EMBL/GenBank/DDBJ databases">
        <title>Halocaridina rubra genome assembly.</title>
        <authorList>
            <person name="Smith C."/>
        </authorList>
    </citation>
    <scope>NUCLEOTIDE SEQUENCE [LARGE SCALE GENOMIC DNA]</scope>
    <source>
        <strain evidence="2">EP-1</strain>
        <tissue evidence="2">Whole</tissue>
    </source>
</reference>
<accession>A0AAN8X6E5</accession>
<proteinExistence type="predicted"/>
<organism evidence="2 3">
    <name type="scientific">Halocaridina rubra</name>
    <name type="common">Hawaiian red shrimp</name>
    <dbReference type="NCBI Taxonomy" id="373956"/>
    <lineage>
        <taxon>Eukaryota</taxon>
        <taxon>Metazoa</taxon>
        <taxon>Ecdysozoa</taxon>
        <taxon>Arthropoda</taxon>
        <taxon>Crustacea</taxon>
        <taxon>Multicrustacea</taxon>
        <taxon>Malacostraca</taxon>
        <taxon>Eumalacostraca</taxon>
        <taxon>Eucarida</taxon>
        <taxon>Decapoda</taxon>
        <taxon>Pleocyemata</taxon>
        <taxon>Caridea</taxon>
        <taxon>Atyoidea</taxon>
        <taxon>Atyidae</taxon>
        <taxon>Halocaridina</taxon>
    </lineage>
</organism>
<keyword evidence="3" id="KW-1185">Reference proteome</keyword>
<evidence type="ECO:0000313" key="2">
    <source>
        <dbReference type="EMBL" id="KAK7077126.1"/>
    </source>
</evidence>
<evidence type="ECO:0000256" key="1">
    <source>
        <dbReference type="SAM" id="MobiDB-lite"/>
    </source>
</evidence>